<name>A0A365PB06_9ACTN</name>
<comment type="caution">
    <text evidence="2">The sequence shown here is derived from an EMBL/GenBank/DDBJ whole genome shotgun (WGS) entry which is preliminary data.</text>
</comment>
<evidence type="ECO:0000313" key="3">
    <source>
        <dbReference type="Proteomes" id="UP000252187"/>
    </source>
</evidence>
<dbReference type="SUPFAM" id="SSF52206">
    <property type="entry name" value="Hypothetical protein MTH538"/>
    <property type="match status" value="1"/>
</dbReference>
<dbReference type="Gene3D" id="3.40.50.9200">
    <property type="entry name" value="Hypothetical protein MTH538"/>
    <property type="match status" value="1"/>
</dbReference>
<accession>A0A365PB06</accession>
<protein>
    <submittedName>
        <fullName evidence="2">TIR domain-containing protein</fullName>
    </submittedName>
</protein>
<dbReference type="Proteomes" id="UP000252187">
    <property type="component" value="Unassembled WGS sequence"/>
</dbReference>
<dbReference type="EMBL" id="QNTT01000014">
    <property type="protein sequence ID" value="RBA37311.1"/>
    <property type="molecule type" value="Genomic_DNA"/>
</dbReference>
<reference evidence="2 3" key="1">
    <citation type="submission" date="2018-06" db="EMBL/GenBank/DDBJ databases">
        <title>Whole genome sequencing of four bacterial strains from South Shetland trench revealing bio-synthetic gene clusters.</title>
        <authorList>
            <person name="Abdel-Mageed W.M."/>
            <person name="Lehri B."/>
            <person name="Jarmusch S.A."/>
            <person name="Miranda K."/>
            <person name="Goodfellow M."/>
            <person name="Jaspars M."/>
            <person name="Karlyshev A.V."/>
        </authorList>
    </citation>
    <scope>NUCLEOTIDE SEQUENCE [LARGE SCALE GENOMIC DNA]</scope>
    <source>
        <strain evidence="2 3">SST1</strain>
    </source>
</reference>
<dbReference type="InterPro" id="IPR015032">
    <property type="entry name" value="ThsB__TIR-like_domain"/>
</dbReference>
<feature type="domain" description="Thoeris protein ThsB TIR-like" evidence="1">
    <location>
        <begin position="6"/>
        <end position="100"/>
    </location>
</feature>
<evidence type="ECO:0000313" key="2">
    <source>
        <dbReference type="EMBL" id="RBA37311.1"/>
    </source>
</evidence>
<gene>
    <name evidence="2" type="ORF">DQ226_07030</name>
</gene>
<dbReference type="InterPro" id="IPR036490">
    <property type="entry name" value="ThsB_TIR-like_sf"/>
</dbReference>
<dbReference type="AlphaFoldDB" id="A0A365PB06"/>
<proteinExistence type="predicted"/>
<organism evidence="2 3">
    <name type="scientific">Dietzia maris</name>
    <dbReference type="NCBI Taxonomy" id="37915"/>
    <lineage>
        <taxon>Bacteria</taxon>
        <taxon>Bacillati</taxon>
        <taxon>Actinomycetota</taxon>
        <taxon>Actinomycetes</taxon>
        <taxon>Mycobacteriales</taxon>
        <taxon>Dietziaceae</taxon>
        <taxon>Dietzia</taxon>
    </lineage>
</organism>
<dbReference type="Pfam" id="PF08937">
    <property type="entry name" value="ThsB_TIR"/>
    <property type="match status" value="1"/>
</dbReference>
<evidence type="ECO:0000259" key="1">
    <source>
        <dbReference type="Pfam" id="PF08937"/>
    </source>
</evidence>
<sequence>MAKSVFYSFHYANDWWRVNTIKSMGVIEGQPVLDSQDWESVKRQGDDAIQRWIERQMAGKDAVVVLVGSDTANRPWVRKEIAYAWDNHIPLCGVRIHGLKDQDQRTTSAGPDPFAKVSLKNGGTIADYIQPYNPIGRDSQAVYANIKASLPGLVQNAYKRS</sequence>